<dbReference type="EMBL" id="JANBQF010000026">
    <property type="protein sequence ID" value="KAJ2007455.1"/>
    <property type="molecule type" value="Genomic_DNA"/>
</dbReference>
<gene>
    <name evidence="10" type="primary">NUA3</name>
    <name evidence="10" type="ORF">H4R26_000780</name>
</gene>
<keyword evidence="3" id="KW-0479">Metal-binding</keyword>
<comment type="cofactor">
    <cofactor evidence="1">
        <name>L-ascorbate</name>
        <dbReference type="ChEBI" id="CHEBI:38290"/>
    </cofactor>
</comment>
<dbReference type="Pfam" id="PF13661">
    <property type="entry name" value="2OG-FeII_Oxy_4"/>
    <property type="match status" value="1"/>
</dbReference>
<dbReference type="InterPro" id="IPR039558">
    <property type="entry name" value="TPA1/OFD1_N"/>
</dbReference>
<proteinExistence type="inferred from homology"/>
<dbReference type="GO" id="GO:0031418">
    <property type="term" value="F:L-ascorbic acid binding"/>
    <property type="evidence" value="ECO:0007669"/>
    <property type="project" value="UniProtKB-KW"/>
</dbReference>
<evidence type="ECO:0000256" key="7">
    <source>
        <dbReference type="ARBA" id="ARBA00023004"/>
    </source>
</evidence>
<evidence type="ECO:0000256" key="5">
    <source>
        <dbReference type="ARBA" id="ARBA00022964"/>
    </source>
</evidence>
<evidence type="ECO:0000313" key="10">
    <source>
        <dbReference type="EMBL" id="KAJ2007455.1"/>
    </source>
</evidence>
<keyword evidence="11" id="KW-1185">Reference proteome</keyword>
<dbReference type="PANTHER" id="PTHR12117:SF0">
    <property type="entry name" value="PROLYL 3-HYDROXYLASE OGFOD1"/>
    <property type="match status" value="1"/>
</dbReference>
<accession>A0A9W8BN56</accession>
<dbReference type="InterPro" id="IPR043044">
    <property type="entry name" value="TPA1/Ofd1_C"/>
</dbReference>
<comment type="caution">
    <text evidence="10">The sequence shown here is derived from an EMBL/GenBank/DDBJ whole genome shotgun (WGS) entry which is preliminary data.</text>
</comment>
<dbReference type="InterPro" id="IPR019601">
    <property type="entry name" value="Oxoglutarate/Fe-dep_Oase_C"/>
</dbReference>
<dbReference type="Proteomes" id="UP001150907">
    <property type="component" value="Unassembled WGS sequence"/>
</dbReference>
<dbReference type="GO" id="GO:0006449">
    <property type="term" value="P:regulation of translational termination"/>
    <property type="evidence" value="ECO:0007669"/>
    <property type="project" value="TreeGrafter"/>
</dbReference>
<dbReference type="GO" id="GO:0005506">
    <property type="term" value="F:iron ion binding"/>
    <property type="evidence" value="ECO:0007669"/>
    <property type="project" value="InterPro"/>
</dbReference>
<dbReference type="Pfam" id="PF10637">
    <property type="entry name" value="Ofd1_CTDD"/>
    <property type="match status" value="1"/>
</dbReference>
<dbReference type="AlphaFoldDB" id="A0A9W8BN56"/>
<comment type="catalytic activity">
    <reaction evidence="8">
        <text>[ribosomal protein uS12]-L-proline + 2-oxoglutarate + O2 = [ribosomal protein uS12]-(3S)-3-hydroxy-L-proline + succinate + CO2</text>
        <dbReference type="Rhea" id="RHEA:54156"/>
        <dbReference type="Rhea" id="RHEA-COMP:13816"/>
        <dbReference type="Rhea" id="RHEA-COMP:13818"/>
        <dbReference type="ChEBI" id="CHEBI:15379"/>
        <dbReference type="ChEBI" id="CHEBI:16526"/>
        <dbReference type="ChEBI" id="CHEBI:16810"/>
        <dbReference type="ChEBI" id="CHEBI:30031"/>
        <dbReference type="ChEBI" id="CHEBI:50342"/>
        <dbReference type="ChEBI" id="CHEBI:85428"/>
    </reaction>
</comment>
<dbReference type="PANTHER" id="PTHR12117">
    <property type="entry name" value="HISTONE ACETYLTRANSFERASE COMPLEX"/>
    <property type="match status" value="1"/>
</dbReference>
<dbReference type="InterPro" id="IPR006620">
    <property type="entry name" value="Pro_4_hyd_alph"/>
</dbReference>
<keyword evidence="7" id="KW-0408">Iron</keyword>
<feature type="domain" description="Fe2OG dioxygenase" evidence="9">
    <location>
        <begin position="155"/>
        <end position="268"/>
    </location>
</feature>
<dbReference type="OrthoDB" id="430522at2759"/>
<dbReference type="GO" id="GO:0031543">
    <property type="term" value="F:peptidyl-proline dioxygenase activity"/>
    <property type="evidence" value="ECO:0007669"/>
    <property type="project" value="UniProtKB-ARBA"/>
</dbReference>
<sequence>MVAIEPDAKRTVGQADGGAVSTASLTKKARIEAPSPVPAVDARACFHPGLLDEAEALAPVFASALPFSHCCIVPFCNESLLQGVRQEMLERLHFTQKETDIFKYHQSGDLANLDGLPEDEKRQLPSLQKLRDAIYSQEFRAFVSRVTGCGPLSGSRTDMSTNRFKQRDHLLLHDDVIGDRRVSYIIYLPDPMLNDGKGWEPRDGGHLELYPRESDESWAPAINPTRCLPPQWNQIVLFTVLPGQSHHSVEEVAGVDKERLSIQGWFHFPQPGEPGYEPDQMRRLWTSGAVSTLSQIEAKRQRESGCVGEDFTMYPELISDAVDLSDEDRALLSKYINADYLSDKVMRQVADKFAEDSHIQLGAFLNRGTADVLEASLRQIDALDAMNGIDIPPHGTGERGRWHAFGPPVIRRFMRLDGPPMANTVEGDGHLAGKAGHETVADVEQRATELLSLLRDDLFASGAYARWLSRITTLAISGCRGMVRRFRSGLDYTLGTPDGTKTTTLDAVLCLADSPEKWVDGVVGGYQCFIDGGSEDDEASNDGSVYRSNEEDGVLLTTPAAWNTLNVVMREPGVVKFVKYVSASAPGSRWDVSYEYQVPASDDSEE</sequence>
<dbReference type="Gene3D" id="3.60.130.20">
    <property type="entry name" value="Oxoglutarate/iron-dependent oxygenase, C-terminal degradation domain"/>
    <property type="match status" value="1"/>
</dbReference>
<evidence type="ECO:0000256" key="3">
    <source>
        <dbReference type="ARBA" id="ARBA00022723"/>
    </source>
</evidence>
<dbReference type="InterPro" id="IPR005123">
    <property type="entry name" value="Oxoglu/Fe-dep_dioxygenase_dom"/>
</dbReference>
<reference evidence="10" key="1">
    <citation type="submission" date="2022-07" db="EMBL/GenBank/DDBJ databases">
        <title>Phylogenomic reconstructions and comparative analyses of Kickxellomycotina fungi.</title>
        <authorList>
            <person name="Reynolds N.K."/>
            <person name="Stajich J.E."/>
            <person name="Barry K."/>
            <person name="Grigoriev I.V."/>
            <person name="Crous P."/>
            <person name="Smith M.E."/>
        </authorList>
    </citation>
    <scope>NUCLEOTIDE SEQUENCE</scope>
    <source>
        <strain evidence="10">IMI 214461</strain>
    </source>
</reference>
<keyword evidence="6" id="KW-0560">Oxidoreductase</keyword>
<keyword evidence="5" id="KW-0223">Dioxygenase</keyword>
<comment type="similarity">
    <text evidence="2">Belongs to the TPA1 family.</text>
</comment>
<organism evidence="10 11">
    <name type="scientific">Coemansia thaxteri</name>
    <dbReference type="NCBI Taxonomy" id="2663907"/>
    <lineage>
        <taxon>Eukaryota</taxon>
        <taxon>Fungi</taxon>
        <taxon>Fungi incertae sedis</taxon>
        <taxon>Zoopagomycota</taxon>
        <taxon>Kickxellomycotina</taxon>
        <taxon>Kickxellomycetes</taxon>
        <taxon>Kickxellales</taxon>
        <taxon>Kickxellaceae</taxon>
        <taxon>Coemansia</taxon>
    </lineage>
</organism>
<name>A0A9W8BN56_9FUNG</name>
<evidence type="ECO:0000256" key="6">
    <source>
        <dbReference type="ARBA" id="ARBA00023002"/>
    </source>
</evidence>
<dbReference type="GO" id="GO:0005737">
    <property type="term" value="C:cytoplasm"/>
    <property type="evidence" value="ECO:0007669"/>
    <property type="project" value="TreeGrafter"/>
</dbReference>
<evidence type="ECO:0000313" key="11">
    <source>
        <dbReference type="Proteomes" id="UP001150907"/>
    </source>
</evidence>
<evidence type="ECO:0000259" key="9">
    <source>
        <dbReference type="PROSITE" id="PS51471"/>
    </source>
</evidence>
<evidence type="ECO:0000256" key="8">
    <source>
        <dbReference type="ARBA" id="ARBA00047444"/>
    </source>
</evidence>
<evidence type="ECO:0000256" key="4">
    <source>
        <dbReference type="ARBA" id="ARBA00022896"/>
    </source>
</evidence>
<dbReference type="Gene3D" id="2.60.120.620">
    <property type="entry name" value="q2cbj1_9rhob like domain"/>
    <property type="match status" value="1"/>
</dbReference>
<keyword evidence="4" id="KW-0847">Vitamin C</keyword>
<dbReference type="InterPro" id="IPR051842">
    <property type="entry name" value="uS12_prolyl_hydroxylase"/>
</dbReference>
<evidence type="ECO:0000256" key="2">
    <source>
        <dbReference type="ARBA" id="ARBA00007443"/>
    </source>
</evidence>
<dbReference type="PROSITE" id="PS51471">
    <property type="entry name" value="FE2OG_OXY"/>
    <property type="match status" value="1"/>
</dbReference>
<dbReference type="SMART" id="SM00702">
    <property type="entry name" value="P4Hc"/>
    <property type="match status" value="1"/>
</dbReference>
<evidence type="ECO:0000256" key="1">
    <source>
        <dbReference type="ARBA" id="ARBA00001961"/>
    </source>
</evidence>
<protein>
    <submittedName>
        <fullName evidence="10">Component of NuA3 histone acetyltransferase complex</fullName>
    </submittedName>
</protein>